<dbReference type="InterPro" id="IPR043472">
    <property type="entry name" value="Macro_dom-like"/>
</dbReference>
<evidence type="ECO:0000313" key="2">
    <source>
        <dbReference type="EMBL" id="MFC5001927.1"/>
    </source>
</evidence>
<gene>
    <name evidence="2" type="ORF">ACFPIJ_29340</name>
</gene>
<dbReference type="RefSeq" id="WP_380119533.1">
    <property type="nucleotide sequence ID" value="NZ_JBHSIU010000041.1"/>
</dbReference>
<feature type="domain" description="Macro" evidence="1">
    <location>
        <begin position="1"/>
        <end position="171"/>
    </location>
</feature>
<dbReference type="Gene3D" id="3.40.220.10">
    <property type="entry name" value="Leucine Aminopeptidase, subunit E, domain 1"/>
    <property type="match status" value="1"/>
</dbReference>
<reference evidence="3" key="1">
    <citation type="journal article" date="2019" name="Int. J. Syst. Evol. Microbiol.">
        <title>The Global Catalogue of Microorganisms (GCM) 10K type strain sequencing project: providing services to taxonomists for standard genome sequencing and annotation.</title>
        <authorList>
            <consortium name="The Broad Institute Genomics Platform"/>
            <consortium name="The Broad Institute Genome Sequencing Center for Infectious Disease"/>
            <person name="Wu L."/>
            <person name="Ma J."/>
        </authorList>
    </citation>
    <scope>NUCLEOTIDE SEQUENCE [LARGE SCALE GENOMIC DNA]</scope>
    <source>
        <strain evidence="3">CGMCC 4.7152</strain>
    </source>
</reference>
<accession>A0ABV9W0Q6</accession>
<dbReference type="SMART" id="SM00506">
    <property type="entry name" value="A1pp"/>
    <property type="match status" value="1"/>
</dbReference>
<sequence>MQIVLQRGDLTDQRVDAIVNPTDSRLTGGGGVDAVIHQRGGPALHADCGALLAGRYRDGLPVGQAVATTGGDLPARWVIHTVGPAYSVAEDRTASLVSCYRESLQVADALGAVTVSFPAISTGAHGWPVEDAARIAIGAVRTARTGVTEVRFVMRSVDAHLAFRANLEPTDEEIALALAAKPAIRWRELFALADRFTPQDLRVEWTGSGEPAPGVLTLHYPDYSPAVREVVRMLSELDVVVPFNWSAWHTSSPLFPEATGLAEAPVADAARLATTYIRGERFSDGAIEQALQNGALLAILARLRRWFETEHPDR</sequence>
<proteinExistence type="predicted"/>
<dbReference type="NCBIfam" id="NF001664">
    <property type="entry name" value="PRK00431.1-6"/>
    <property type="match status" value="1"/>
</dbReference>
<dbReference type="InterPro" id="IPR002589">
    <property type="entry name" value="Macro_dom"/>
</dbReference>
<dbReference type="EMBL" id="JBHSIU010000041">
    <property type="protein sequence ID" value="MFC5001927.1"/>
    <property type="molecule type" value="Genomic_DNA"/>
</dbReference>
<dbReference type="Pfam" id="PF20118">
    <property type="entry name" value="DUF6508"/>
    <property type="match status" value="1"/>
</dbReference>
<keyword evidence="3" id="KW-1185">Reference proteome</keyword>
<comment type="caution">
    <text evidence="2">The sequence shown here is derived from an EMBL/GenBank/DDBJ whole genome shotgun (WGS) entry which is preliminary data.</text>
</comment>
<keyword evidence="2" id="KW-0378">Hydrolase</keyword>
<name>A0ABV9W0Q6_9ACTN</name>
<dbReference type="InterPro" id="IPR045425">
    <property type="entry name" value="DUF6508"/>
</dbReference>
<dbReference type="PANTHER" id="PTHR11106">
    <property type="entry name" value="GANGLIOSIDE INDUCED DIFFERENTIATION ASSOCIATED PROTEIN 2-RELATED"/>
    <property type="match status" value="1"/>
</dbReference>
<dbReference type="Proteomes" id="UP001595912">
    <property type="component" value="Unassembled WGS sequence"/>
</dbReference>
<dbReference type="GO" id="GO:0061463">
    <property type="term" value="F:O-acetyl-ADP-ribose deacetylase activity"/>
    <property type="evidence" value="ECO:0007669"/>
    <property type="project" value="UniProtKB-EC"/>
</dbReference>
<organism evidence="2 3">
    <name type="scientific">Dactylosporangium cerinum</name>
    <dbReference type="NCBI Taxonomy" id="1434730"/>
    <lineage>
        <taxon>Bacteria</taxon>
        <taxon>Bacillati</taxon>
        <taxon>Actinomycetota</taxon>
        <taxon>Actinomycetes</taxon>
        <taxon>Micromonosporales</taxon>
        <taxon>Micromonosporaceae</taxon>
        <taxon>Dactylosporangium</taxon>
    </lineage>
</organism>
<dbReference type="Pfam" id="PF01661">
    <property type="entry name" value="Macro"/>
    <property type="match status" value="1"/>
</dbReference>
<evidence type="ECO:0000259" key="1">
    <source>
        <dbReference type="PROSITE" id="PS51154"/>
    </source>
</evidence>
<dbReference type="PROSITE" id="PS51154">
    <property type="entry name" value="MACRO"/>
    <property type="match status" value="1"/>
</dbReference>
<dbReference type="PANTHER" id="PTHR11106:SF27">
    <property type="entry name" value="MACRO DOMAIN-CONTAINING PROTEIN"/>
    <property type="match status" value="1"/>
</dbReference>
<protein>
    <submittedName>
        <fullName evidence="2">O-acetyl-ADP-ribose deacetylase</fullName>
        <ecNumber evidence="2">3.1.1.106</ecNumber>
    </submittedName>
</protein>
<dbReference type="EC" id="3.1.1.106" evidence="2"/>
<evidence type="ECO:0000313" key="3">
    <source>
        <dbReference type="Proteomes" id="UP001595912"/>
    </source>
</evidence>
<dbReference type="SUPFAM" id="SSF52949">
    <property type="entry name" value="Macro domain-like"/>
    <property type="match status" value="1"/>
</dbReference>